<keyword evidence="2" id="KW-1185">Reference proteome</keyword>
<accession>A0A512NIX0</accession>
<gene>
    <name evidence="1" type="ORF">RSO01_60590</name>
</gene>
<dbReference type="SUPFAM" id="SSF53756">
    <property type="entry name" value="UDP-Glycosyltransferase/glycogen phosphorylase"/>
    <property type="match status" value="1"/>
</dbReference>
<dbReference type="EMBL" id="BKAJ01000113">
    <property type="protein sequence ID" value="GEP58893.1"/>
    <property type="molecule type" value="Genomic_DNA"/>
</dbReference>
<dbReference type="NCBIfam" id="TIGR03087">
    <property type="entry name" value="stp1"/>
    <property type="match status" value="1"/>
</dbReference>
<organism evidence="1 2">
    <name type="scientific">Reyranella soli</name>
    <dbReference type="NCBI Taxonomy" id="1230389"/>
    <lineage>
        <taxon>Bacteria</taxon>
        <taxon>Pseudomonadati</taxon>
        <taxon>Pseudomonadota</taxon>
        <taxon>Alphaproteobacteria</taxon>
        <taxon>Hyphomicrobiales</taxon>
        <taxon>Reyranellaceae</taxon>
        <taxon>Reyranella</taxon>
    </lineage>
</organism>
<dbReference type="Pfam" id="PF13692">
    <property type="entry name" value="Glyco_trans_1_4"/>
    <property type="match status" value="1"/>
</dbReference>
<evidence type="ECO:0000313" key="1">
    <source>
        <dbReference type="EMBL" id="GEP58893.1"/>
    </source>
</evidence>
<keyword evidence="1" id="KW-0808">Transferase</keyword>
<dbReference type="Proteomes" id="UP000321058">
    <property type="component" value="Unassembled WGS sequence"/>
</dbReference>
<dbReference type="CDD" id="cd03801">
    <property type="entry name" value="GT4_PimA-like"/>
    <property type="match status" value="1"/>
</dbReference>
<protein>
    <submittedName>
        <fullName evidence="1">Glycosyl transferase</fullName>
    </submittedName>
</protein>
<dbReference type="OrthoDB" id="9807209at2"/>
<dbReference type="PANTHER" id="PTHR12526:SF600">
    <property type="entry name" value="GLYCOSYL TRANSFERASE GROUP 1"/>
    <property type="match status" value="1"/>
</dbReference>
<dbReference type="InterPro" id="IPR017521">
    <property type="entry name" value="Sugar_tfrase_PEP-CTERM_Stp1"/>
</dbReference>
<proteinExistence type="predicted"/>
<dbReference type="RefSeq" id="WP_147154279.1">
    <property type="nucleotide sequence ID" value="NZ_BKAJ01000113.1"/>
</dbReference>
<dbReference type="PANTHER" id="PTHR12526">
    <property type="entry name" value="GLYCOSYLTRANSFERASE"/>
    <property type="match status" value="1"/>
</dbReference>
<dbReference type="GO" id="GO:0016757">
    <property type="term" value="F:glycosyltransferase activity"/>
    <property type="evidence" value="ECO:0007669"/>
    <property type="project" value="TreeGrafter"/>
</dbReference>
<name>A0A512NIX0_9HYPH</name>
<evidence type="ECO:0000313" key="2">
    <source>
        <dbReference type="Proteomes" id="UP000321058"/>
    </source>
</evidence>
<reference evidence="1 2" key="1">
    <citation type="submission" date="2019-07" db="EMBL/GenBank/DDBJ databases">
        <title>Whole genome shotgun sequence of Reyranella soli NBRC 108950.</title>
        <authorList>
            <person name="Hosoyama A."/>
            <person name="Uohara A."/>
            <person name="Ohji S."/>
            <person name="Ichikawa N."/>
        </authorList>
    </citation>
    <scope>NUCLEOTIDE SEQUENCE [LARGE SCALE GENOMIC DNA]</scope>
    <source>
        <strain evidence="1 2">NBRC 108950</strain>
    </source>
</reference>
<comment type="caution">
    <text evidence="1">The sequence shown here is derived from an EMBL/GenBank/DDBJ whole genome shotgun (WGS) entry which is preliminary data.</text>
</comment>
<sequence>MGKPRLLFLAHRIPYPPDKGEKIRAWHMLEHLARDWVVDLGCLVDDPADAQHLPVLRGCCAAVYAAPVTRNGRIARTLFGTRPGEPLSLAWFREPGLARWVRAGLGAQRYDAVLVYSSAMATYVPPGPGGPLRILDMVDVDSEKWRAYAASAGGPKRLVWAREARTLLAFERRAAAQFDRTLLVSAQEAQTLAALAPEVASRIDWVENGVDVERFDPKYDWPDPFAAASPAIIFTGTMDYRPNIEAVSFFATEVMPRLVSLLPAPHFHIVGASPSPAVRALAELPRVHVTGGVPDMRPYLAHAAVAVAPLRIARGIQNKVLEAMAMARPVVASPEAHEGVRAVAGRDLLVADGAEAMAAAVTRVLAGRTPDLGAAARTAVLAGHDWKATLKRLDDILDAAARMKAA</sequence>
<dbReference type="Gene3D" id="3.40.50.2000">
    <property type="entry name" value="Glycogen Phosphorylase B"/>
    <property type="match status" value="2"/>
</dbReference>
<dbReference type="AlphaFoldDB" id="A0A512NIX0"/>